<protein>
    <recommendedName>
        <fullName evidence="3">Peptidase C1A papain C-terminal domain-containing protein</fullName>
    </recommendedName>
</protein>
<comment type="similarity">
    <text evidence="1">Belongs to the peptidase C1 family.</text>
</comment>
<dbReference type="Pfam" id="PF00112">
    <property type="entry name" value="Peptidase_C1"/>
    <property type="match status" value="1"/>
</dbReference>
<name>A0A815NAA4_9BILA</name>
<dbReference type="Gene3D" id="3.90.70.10">
    <property type="entry name" value="Cysteine proteinases"/>
    <property type="match status" value="1"/>
</dbReference>
<dbReference type="EMBL" id="CAJNOE010001583">
    <property type="protein sequence ID" value="CAF1435497.1"/>
    <property type="molecule type" value="Genomic_DNA"/>
</dbReference>
<dbReference type="InterPro" id="IPR013128">
    <property type="entry name" value="Peptidase_C1A"/>
</dbReference>
<comment type="caution">
    <text evidence="4">The sequence shown here is derived from an EMBL/GenBank/DDBJ whole genome shotgun (WGS) entry which is preliminary data.</text>
</comment>
<dbReference type="CDD" id="cd02248">
    <property type="entry name" value="Peptidase_C1A"/>
    <property type="match status" value="1"/>
</dbReference>
<dbReference type="InterPro" id="IPR039417">
    <property type="entry name" value="Peptidase_C1A_papain-like"/>
</dbReference>
<dbReference type="InterPro" id="IPR038765">
    <property type="entry name" value="Papain-like_cys_pep_sf"/>
</dbReference>
<evidence type="ECO:0000256" key="1">
    <source>
        <dbReference type="ARBA" id="ARBA00008455"/>
    </source>
</evidence>
<dbReference type="InterPro" id="IPR025660">
    <property type="entry name" value="Pept_his_AS"/>
</dbReference>
<organism evidence="4 5">
    <name type="scientific">Adineta steineri</name>
    <dbReference type="NCBI Taxonomy" id="433720"/>
    <lineage>
        <taxon>Eukaryota</taxon>
        <taxon>Metazoa</taxon>
        <taxon>Spiralia</taxon>
        <taxon>Gnathifera</taxon>
        <taxon>Rotifera</taxon>
        <taxon>Eurotatoria</taxon>
        <taxon>Bdelloidea</taxon>
        <taxon>Adinetida</taxon>
        <taxon>Adinetidae</taxon>
        <taxon>Adineta</taxon>
    </lineage>
</organism>
<keyword evidence="2" id="KW-0812">Transmembrane</keyword>
<feature type="transmembrane region" description="Helical" evidence="2">
    <location>
        <begin position="132"/>
        <end position="155"/>
    </location>
</feature>
<dbReference type="Proteomes" id="UP000663860">
    <property type="component" value="Unassembled WGS sequence"/>
</dbReference>
<feature type="transmembrane region" description="Helical" evidence="2">
    <location>
        <begin position="45"/>
        <end position="68"/>
    </location>
</feature>
<dbReference type="AlphaFoldDB" id="A0A815NAA4"/>
<sequence>MKPEDRITIIHCANIYPLIFCFTGILVAFSIQSLVGDLYGKESSASAWCISTAFMFPVLCTTLYWSFVNQAIFRLCRIVYATHKWLQHFWLYIIIPPIEFILSCALLSPLLFWHHIVYLPQEYYCYVPYTNILGILWIILNAYGNPLLILLFIYLRITIFISRQSINQTLVVKKRQERDLLVIRRIFIAVGLLLTLGMPAVILLLMYLITGEESPLFFRIEWLSGFVDIKAQNETDLQNAIATIGPISVAIDASQDSFQFYKSGIYNEPDCSSTELDHGVLAVGYDKSGSGEYYIVKNSWGTSWGNQGYIWMSRNKKNQCGIATMASYPLV</sequence>
<keyword evidence="2" id="KW-1133">Transmembrane helix</keyword>
<dbReference type="SMART" id="SM00645">
    <property type="entry name" value="Pept_C1"/>
    <property type="match status" value="1"/>
</dbReference>
<dbReference type="PROSITE" id="PS00639">
    <property type="entry name" value="THIOL_PROTEASE_HIS"/>
    <property type="match status" value="1"/>
</dbReference>
<dbReference type="GO" id="GO:0008234">
    <property type="term" value="F:cysteine-type peptidase activity"/>
    <property type="evidence" value="ECO:0007669"/>
    <property type="project" value="InterPro"/>
</dbReference>
<dbReference type="GO" id="GO:0006508">
    <property type="term" value="P:proteolysis"/>
    <property type="evidence" value="ECO:0007669"/>
    <property type="project" value="InterPro"/>
</dbReference>
<keyword evidence="2" id="KW-0472">Membrane</keyword>
<dbReference type="InterPro" id="IPR000668">
    <property type="entry name" value="Peptidase_C1A_C"/>
</dbReference>
<evidence type="ECO:0000256" key="2">
    <source>
        <dbReference type="SAM" id="Phobius"/>
    </source>
</evidence>
<feature type="transmembrane region" description="Helical" evidence="2">
    <location>
        <begin position="12"/>
        <end position="33"/>
    </location>
</feature>
<feature type="transmembrane region" description="Helical" evidence="2">
    <location>
        <begin position="186"/>
        <end position="209"/>
    </location>
</feature>
<feature type="transmembrane region" description="Helical" evidence="2">
    <location>
        <begin position="89"/>
        <end position="112"/>
    </location>
</feature>
<evidence type="ECO:0000313" key="5">
    <source>
        <dbReference type="Proteomes" id="UP000663860"/>
    </source>
</evidence>
<dbReference type="PANTHER" id="PTHR12411">
    <property type="entry name" value="CYSTEINE PROTEASE FAMILY C1-RELATED"/>
    <property type="match status" value="1"/>
</dbReference>
<proteinExistence type="inferred from homology"/>
<evidence type="ECO:0000313" key="4">
    <source>
        <dbReference type="EMBL" id="CAF1435497.1"/>
    </source>
</evidence>
<gene>
    <name evidence="4" type="ORF">IZO911_LOCUS41486</name>
</gene>
<reference evidence="4" key="1">
    <citation type="submission" date="2021-02" db="EMBL/GenBank/DDBJ databases">
        <authorList>
            <person name="Nowell W R."/>
        </authorList>
    </citation>
    <scope>NUCLEOTIDE SEQUENCE</scope>
</reference>
<dbReference type="SUPFAM" id="SSF81321">
    <property type="entry name" value="Family A G protein-coupled receptor-like"/>
    <property type="match status" value="1"/>
</dbReference>
<evidence type="ECO:0000259" key="3">
    <source>
        <dbReference type="SMART" id="SM00645"/>
    </source>
</evidence>
<accession>A0A815NAA4</accession>
<dbReference type="Gene3D" id="1.20.1070.10">
    <property type="entry name" value="Rhodopsin 7-helix transmembrane proteins"/>
    <property type="match status" value="1"/>
</dbReference>
<feature type="domain" description="Peptidase C1A papain C-terminal" evidence="3">
    <location>
        <begin position="166"/>
        <end position="330"/>
    </location>
</feature>
<dbReference type="CDD" id="cd00637">
    <property type="entry name" value="7tm_classA_rhodopsin-like"/>
    <property type="match status" value="1"/>
</dbReference>
<dbReference type="SUPFAM" id="SSF54001">
    <property type="entry name" value="Cysteine proteinases"/>
    <property type="match status" value="1"/>
</dbReference>